<dbReference type="Gene3D" id="3.90.1200.10">
    <property type="match status" value="1"/>
</dbReference>
<name>A0A1V6SDS1_9EURO</name>
<reference evidence="5" key="1">
    <citation type="journal article" date="2017" name="Nat. Microbiol.">
        <title>Global analysis of biosynthetic gene clusters reveals vast potential of secondary metabolite production in Penicillium species.</title>
        <authorList>
            <person name="Nielsen J.C."/>
            <person name="Grijseels S."/>
            <person name="Prigent S."/>
            <person name="Ji B."/>
            <person name="Dainat J."/>
            <person name="Nielsen K.F."/>
            <person name="Frisvad J.C."/>
            <person name="Workman M."/>
            <person name="Nielsen J."/>
        </authorList>
    </citation>
    <scope>NUCLEOTIDE SEQUENCE [LARGE SCALE GENOMIC DNA]</scope>
    <source>
        <strain evidence="5">IBT 29486</strain>
    </source>
</reference>
<dbReference type="InterPro" id="IPR011009">
    <property type="entry name" value="Kinase-like_dom_sf"/>
</dbReference>
<comment type="catalytic activity">
    <reaction evidence="2">
        <text>N(6)-D-ribulosyl-L-lysyl-[protein] + ATP = N(6)-(3-O-phospho-D-ribulosyl)-L-lysyl-[protein] + ADP + H(+)</text>
        <dbReference type="Rhea" id="RHEA:48432"/>
        <dbReference type="Rhea" id="RHEA-COMP:12103"/>
        <dbReference type="Rhea" id="RHEA-COMP:12104"/>
        <dbReference type="ChEBI" id="CHEBI:15378"/>
        <dbReference type="ChEBI" id="CHEBI:30616"/>
        <dbReference type="ChEBI" id="CHEBI:90418"/>
        <dbReference type="ChEBI" id="CHEBI:90420"/>
        <dbReference type="ChEBI" id="CHEBI:456216"/>
        <dbReference type="EC" id="2.7.1.172"/>
    </reaction>
    <physiologicalReaction direction="left-to-right" evidence="2">
        <dbReference type="Rhea" id="RHEA:48433"/>
    </physiologicalReaction>
</comment>
<evidence type="ECO:0000313" key="5">
    <source>
        <dbReference type="Proteomes" id="UP000191518"/>
    </source>
</evidence>
<organism evidence="4 5">
    <name type="scientific">Penicillium vulpinum</name>
    <dbReference type="NCBI Taxonomy" id="29845"/>
    <lineage>
        <taxon>Eukaryota</taxon>
        <taxon>Fungi</taxon>
        <taxon>Dikarya</taxon>
        <taxon>Ascomycota</taxon>
        <taxon>Pezizomycotina</taxon>
        <taxon>Eurotiomycetes</taxon>
        <taxon>Eurotiomycetidae</taxon>
        <taxon>Eurotiales</taxon>
        <taxon>Aspergillaceae</taxon>
        <taxon>Penicillium</taxon>
    </lineage>
</organism>
<protein>
    <recommendedName>
        <fullName evidence="1">protein-ribulosamine 3-kinase</fullName>
        <ecNumber evidence="1">2.7.1.172</ecNumber>
    </recommendedName>
</protein>
<dbReference type="SUPFAM" id="SSF56112">
    <property type="entry name" value="Protein kinase-like (PK-like)"/>
    <property type="match status" value="1"/>
</dbReference>
<dbReference type="OrthoDB" id="5772781at2759"/>
<dbReference type="AlphaFoldDB" id="A0A1V6SDS1"/>
<keyword evidence="5" id="KW-1185">Reference proteome</keyword>
<dbReference type="EMBL" id="MDYP01000001">
    <property type="protein sequence ID" value="OQE12151.1"/>
    <property type="molecule type" value="Genomic_DNA"/>
</dbReference>
<proteinExistence type="predicted"/>
<dbReference type="EC" id="2.7.1.172" evidence="1"/>
<feature type="region of interest" description="Disordered" evidence="3">
    <location>
        <begin position="1"/>
        <end position="25"/>
    </location>
</feature>
<accession>A0A1V6SDS1</accession>
<evidence type="ECO:0000256" key="1">
    <source>
        <dbReference type="ARBA" id="ARBA00011961"/>
    </source>
</evidence>
<dbReference type="Pfam" id="PF03881">
    <property type="entry name" value="Fructosamin_kin"/>
    <property type="match status" value="1"/>
</dbReference>
<dbReference type="GO" id="GO:0102193">
    <property type="term" value="F:protein-ribulosamine 3-kinase activity"/>
    <property type="evidence" value="ECO:0007669"/>
    <property type="project" value="UniProtKB-EC"/>
</dbReference>
<dbReference type="Proteomes" id="UP000191518">
    <property type="component" value="Unassembled WGS sequence"/>
</dbReference>
<dbReference type="PANTHER" id="PTHR12149:SF8">
    <property type="entry name" value="PROTEIN-RIBULOSAMINE 3-KINASE"/>
    <property type="match status" value="1"/>
</dbReference>
<evidence type="ECO:0000313" key="4">
    <source>
        <dbReference type="EMBL" id="OQE12151.1"/>
    </source>
</evidence>
<sequence>MSTDHPHVNRQNDVTPEEAIKPPSTFGNFPLDEAVLEKLPIPGTRVISSLVYGMSLWGRCSKILAELPNGTTAKYFLKVATGLNAPIMCEGEFESLNAINNTLPSMAPKPLAWGKYKNEESYFMLAEFREVGEQPPDPVKFTSRLAELHKKSVSPTGRFGFHTTTCHGTVTQVTDVWEESWATLYRKQLAHMLAIDLGENGPWAEFEQLSDLTLNKVIPRLLNPLQSEGRSIKPCLLHGDCWDMNTATDMETGEPFVFDAGSFYGHNEYDVGDWRAPRHRLSSKVYVHSYKRHFTVSEPVDDWDGRNLLYSLRFNIGTAILIPGCNQREVVYEDMKELCSKYCPDDYGKLAQSANQPASENVGREEE</sequence>
<dbReference type="PANTHER" id="PTHR12149">
    <property type="entry name" value="FRUCTOSAMINE 3 KINASE-RELATED PROTEIN"/>
    <property type="match status" value="1"/>
</dbReference>
<dbReference type="InterPro" id="IPR016477">
    <property type="entry name" value="Fructo-/Ketosamine-3-kinase"/>
</dbReference>
<evidence type="ECO:0000256" key="2">
    <source>
        <dbReference type="ARBA" id="ARBA00048655"/>
    </source>
</evidence>
<evidence type="ECO:0000256" key="3">
    <source>
        <dbReference type="SAM" id="MobiDB-lite"/>
    </source>
</evidence>
<comment type="caution">
    <text evidence="4">The sequence shown here is derived from an EMBL/GenBank/DDBJ whole genome shotgun (WGS) entry which is preliminary data.</text>
</comment>
<gene>
    <name evidence="4" type="ORF">PENVUL_c001G08842</name>
</gene>